<gene>
    <name evidence="1" type="ORF">BIY41_03155</name>
</gene>
<reference evidence="1 2" key="1">
    <citation type="submission" date="2016-09" db="EMBL/GenBank/DDBJ databases">
        <authorList>
            <person name="Wen S.-F."/>
            <person name="Lo A.-C."/>
            <person name="Lin C.-J."/>
            <person name="Tseng T.-T."/>
        </authorList>
    </citation>
    <scope>NUCLEOTIDE SEQUENCE [LARGE SCALE GENOMIC DNA]</scope>
    <source>
        <strain evidence="1 2">12609</strain>
    </source>
</reference>
<proteinExistence type="predicted"/>
<dbReference type="AlphaFoldDB" id="A0AAX0HVP8"/>
<protein>
    <submittedName>
        <fullName evidence="1">Uncharacterized protein</fullName>
    </submittedName>
</protein>
<name>A0AAX0HVP8_XANCG</name>
<organism evidence="1 2">
    <name type="scientific">Xanthomonas campestris pv. glycines</name>
    <dbReference type="NCBI Taxonomy" id="473421"/>
    <lineage>
        <taxon>Bacteria</taxon>
        <taxon>Pseudomonadati</taxon>
        <taxon>Pseudomonadota</taxon>
        <taxon>Gammaproteobacteria</taxon>
        <taxon>Lysobacterales</taxon>
        <taxon>Lysobacteraceae</taxon>
        <taxon>Xanthomonas</taxon>
    </lineage>
</organism>
<sequence>MGDNVRSLLNVRFPWAYRRLDTAARDEISGPTIHKQVHIFKRRIRITTLDRAHDSVPSGYFGRCFVRTVTGKHLLASSSVIVRATGDFYCLCFELFPRKRSSGTVKAMLNFMSQDESQIACCCMLAVGIIHQRCKRQVNFLIAWIIGASRMRIV</sequence>
<accession>A0AAX0HVP8</accession>
<evidence type="ECO:0000313" key="2">
    <source>
        <dbReference type="Proteomes" id="UP000175852"/>
    </source>
</evidence>
<comment type="caution">
    <text evidence="1">The sequence shown here is derived from an EMBL/GenBank/DDBJ whole genome shotgun (WGS) entry which is preliminary data.</text>
</comment>
<evidence type="ECO:0000313" key="1">
    <source>
        <dbReference type="EMBL" id="OEY88338.1"/>
    </source>
</evidence>
<dbReference type="EMBL" id="MKCQ01000022">
    <property type="protein sequence ID" value="OEY88338.1"/>
    <property type="molecule type" value="Genomic_DNA"/>
</dbReference>
<dbReference type="Proteomes" id="UP000175852">
    <property type="component" value="Unassembled WGS sequence"/>
</dbReference>